<dbReference type="AlphaFoldDB" id="A0A836HVX8"/>
<proteinExistence type="inferred from homology"/>
<organism evidence="3 4">
    <name type="scientific">Porcisia hertigi</name>
    <dbReference type="NCBI Taxonomy" id="2761500"/>
    <lineage>
        <taxon>Eukaryota</taxon>
        <taxon>Discoba</taxon>
        <taxon>Euglenozoa</taxon>
        <taxon>Kinetoplastea</taxon>
        <taxon>Metakinetoplastina</taxon>
        <taxon>Trypanosomatida</taxon>
        <taxon>Trypanosomatidae</taxon>
        <taxon>Leishmaniinae</taxon>
        <taxon>Porcisia</taxon>
    </lineage>
</organism>
<dbReference type="Proteomes" id="UP000674318">
    <property type="component" value="Unassembled WGS sequence"/>
</dbReference>
<protein>
    <recommendedName>
        <fullName evidence="2">Isochorismatase-like domain-containing protein</fullName>
    </recommendedName>
</protein>
<accession>A0A836HVX8</accession>
<dbReference type="PANTHER" id="PTHR14119:SF3">
    <property type="entry name" value="ISOCHORISMATASE DOMAIN-CONTAINING PROTEIN 2"/>
    <property type="match status" value="1"/>
</dbReference>
<dbReference type="KEGG" id="phet:94288906"/>
<dbReference type="RefSeq" id="XP_067755273.1">
    <property type="nucleotide sequence ID" value="XM_067898829.1"/>
</dbReference>
<dbReference type="Pfam" id="PF00857">
    <property type="entry name" value="Isochorismatase"/>
    <property type="match status" value="1"/>
</dbReference>
<evidence type="ECO:0000256" key="1">
    <source>
        <dbReference type="ARBA" id="ARBA00006336"/>
    </source>
</evidence>
<evidence type="ECO:0000313" key="3">
    <source>
        <dbReference type="EMBL" id="KAG5498519.1"/>
    </source>
</evidence>
<evidence type="ECO:0000259" key="2">
    <source>
        <dbReference type="Pfam" id="PF00857"/>
    </source>
</evidence>
<dbReference type="SUPFAM" id="SSF52499">
    <property type="entry name" value="Isochorismatase-like hydrolases"/>
    <property type="match status" value="1"/>
</dbReference>
<dbReference type="OrthoDB" id="269496at2759"/>
<evidence type="ECO:0000313" key="4">
    <source>
        <dbReference type="Proteomes" id="UP000674318"/>
    </source>
</evidence>
<dbReference type="PANTHER" id="PTHR14119">
    <property type="entry name" value="HYDROLASE"/>
    <property type="match status" value="1"/>
</dbReference>
<dbReference type="InterPro" id="IPR050993">
    <property type="entry name" value="Isochorismatase_domain"/>
</dbReference>
<reference evidence="3 4" key="1">
    <citation type="submission" date="2021-02" db="EMBL/GenBank/DDBJ databases">
        <title>Porcisia hertigi Genome sequencing and assembly.</title>
        <authorList>
            <person name="Almutairi H."/>
            <person name="Gatherer D."/>
        </authorList>
    </citation>
    <scope>NUCLEOTIDE SEQUENCE [LARGE SCALE GENOMIC DNA]</scope>
    <source>
        <strain evidence="3 4">C119</strain>
    </source>
</reference>
<dbReference type="InterPro" id="IPR000868">
    <property type="entry name" value="Isochorismatase-like_dom"/>
</dbReference>
<dbReference type="GeneID" id="94288906"/>
<comment type="caution">
    <text evidence="3">The sequence shown here is derived from an EMBL/GenBank/DDBJ whole genome shotgun (WGS) entry which is preliminary data.</text>
</comment>
<dbReference type="InterPro" id="IPR036380">
    <property type="entry name" value="Isochorismatase-like_sf"/>
</dbReference>
<gene>
    <name evidence="3" type="ORF">JKF63_02805</name>
</gene>
<keyword evidence="4" id="KW-1185">Reference proteome</keyword>
<comment type="similarity">
    <text evidence="1">Belongs to the isochorismatase family.</text>
</comment>
<sequence>MSLTPLIASQSHLLRSFDSCRTIFMCCDIQEKLRQRIPNFQDAVYVSNWMASIHSILTSKHVTFVATEQYPKGVGHLVKDICLPEGTPVFEKVQPSMLLPEVLPYLYGDADRGILPVEQAVLWGHETHVCVLQTADELLCRNVRVAVLVDGCAAQLPIDHDVAIREMASWRNLTLTTSVSASLQLLRSDKSRMKQLMGLISQKNLGNSQSSGVVAGEHKPDDS</sequence>
<dbReference type="EMBL" id="JAFJZO010000030">
    <property type="protein sequence ID" value="KAG5498519.1"/>
    <property type="molecule type" value="Genomic_DNA"/>
</dbReference>
<feature type="domain" description="Isochorismatase-like" evidence="2">
    <location>
        <begin position="23"/>
        <end position="177"/>
    </location>
</feature>
<name>A0A836HVX8_9TRYP</name>
<dbReference type="Gene3D" id="3.40.50.850">
    <property type="entry name" value="Isochorismatase-like"/>
    <property type="match status" value="1"/>
</dbReference>